<organism evidence="1 2">
    <name type="scientific">Polarella glacialis</name>
    <name type="common">Dinoflagellate</name>
    <dbReference type="NCBI Taxonomy" id="89957"/>
    <lineage>
        <taxon>Eukaryota</taxon>
        <taxon>Sar</taxon>
        <taxon>Alveolata</taxon>
        <taxon>Dinophyceae</taxon>
        <taxon>Suessiales</taxon>
        <taxon>Suessiaceae</taxon>
        <taxon>Polarella</taxon>
    </lineage>
</organism>
<evidence type="ECO:0000313" key="1">
    <source>
        <dbReference type="EMBL" id="CAE8629370.1"/>
    </source>
</evidence>
<keyword evidence="2" id="KW-1185">Reference proteome</keyword>
<accession>A0A813GR90</accession>
<gene>
    <name evidence="1" type="ORF">PGLA1383_LOCUS45874</name>
</gene>
<proteinExistence type="predicted"/>
<dbReference type="Proteomes" id="UP000654075">
    <property type="component" value="Unassembled WGS sequence"/>
</dbReference>
<name>A0A813GR90_POLGL</name>
<protein>
    <submittedName>
        <fullName evidence="1">Uncharacterized protein</fullName>
    </submittedName>
</protein>
<dbReference type="EMBL" id="CAJNNV010029631">
    <property type="protein sequence ID" value="CAE8629370.1"/>
    <property type="molecule type" value="Genomic_DNA"/>
</dbReference>
<reference evidence="1" key="1">
    <citation type="submission" date="2021-02" db="EMBL/GenBank/DDBJ databases">
        <authorList>
            <person name="Dougan E. K."/>
            <person name="Rhodes N."/>
            <person name="Thang M."/>
            <person name="Chan C."/>
        </authorList>
    </citation>
    <scope>NUCLEOTIDE SEQUENCE</scope>
</reference>
<sequence length="362" mass="39505">MTYDFKALSEVDQLPVDTLLDVKAVICSVKGPYTFTAKRSHLSATRVSQEGDPDYPVLISDDVSISELDPDQPDNKTKLLGAMPLILEVLEEMAEQLLEGDDLAFTEVNHLRKGQLPETLGLTGKSGALLVPSLDATPILKAAGAGSFDRVSVQVNSDGFNRANYIKFHPGMGGGGMRVEGPGGWDNQANGFKPAFWTASRHKFHNLHFAFNASGENLMRIEGTNAGEAFEKPWANQLTGLWDASGDNGDLILEFTVWGVRALGQFEAGTVIFAKGARVGEYQQQKNLRAQTQMEISPHHDDAFALKALFDERQKTRPLGSAAFKRAGTGARQSLQASRGSRSWCFLVLLSLLLVLLFQSHK</sequence>
<comment type="caution">
    <text evidence="1">The sequence shown here is derived from an EMBL/GenBank/DDBJ whole genome shotgun (WGS) entry which is preliminary data.</text>
</comment>
<evidence type="ECO:0000313" key="2">
    <source>
        <dbReference type="Proteomes" id="UP000654075"/>
    </source>
</evidence>
<dbReference type="OrthoDB" id="1751331at2759"/>
<dbReference type="AlphaFoldDB" id="A0A813GR90"/>